<feature type="transmembrane region" description="Helical" evidence="1">
    <location>
        <begin position="62"/>
        <end position="81"/>
    </location>
</feature>
<keyword evidence="1" id="KW-0812">Transmembrane</keyword>
<dbReference type="Proteomes" id="UP000051008">
    <property type="component" value="Unassembled WGS sequence"/>
</dbReference>
<reference evidence="2 3" key="1">
    <citation type="journal article" date="2015" name="Genome Announc.">
        <title>Expanding the biotechnology potential of lactobacilli through comparative genomics of 213 strains and associated genera.</title>
        <authorList>
            <person name="Sun Z."/>
            <person name="Harris H.M."/>
            <person name="McCann A."/>
            <person name="Guo C."/>
            <person name="Argimon S."/>
            <person name="Zhang W."/>
            <person name="Yang X."/>
            <person name="Jeffery I.B."/>
            <person name="Cooney J.C."/>
            <person name="Kagawa T.F."/>
            <person name="Liu W."/>
            <person name="Song Y."/>
            <person name="Salvetti E."/>
            <person name="Wrobel A."/>
            <person name="Rasinkangas P."/>
            <person name="Parkhill J."/>
            <person name="Rea M.C."/>
            <person name="O'Sullivan O."/>
            <person name="Ritari J."/>
            <person name="Douillard F.P."/>
            <person name="Paul Ross R."/>
            <person name="Yang R."/>
            <person name="Briner A.E."/>
            <person name="Felis G.E."/>
            <person name="de Vos W.M."/>
            <person name="Barrangou R."/>
            <person name="Klaenhammer T.R."/>
            <person name="Caufield P.W."/>
            <person name="Cui Y."/>
            <person name="Zhang H."/>
            <person name="O'Toole P.W."/>
        </authorList>
    </citation>
    <scope>NUCLEOTIDE SEQUENCE [LARGE SCALE GENOMIC DNA]</scope>
    <source>
        <strain evidence="2 3">DSM 20509</strain>
    </source>
</reference>
<dbReference type="EMBL" id="AYYP01000061">
    <property type="protein sequence ID" value="KRM63488.1"/>
    <property type="molecule type" value="Genomic_DNA"/>
</dbReference>
<keyword evidence="1" id="KW-0472">Membrane</keyword>
<evidence type="ECO:0000313" key="3">
    <source>
        <dbReference type="Proteomes" id="UP000051008"/>
    </source>
</evidence>
<gene>
    <name evidence="2" type="ORF">FC14_GL000524</name>
</gene>
<comment type="caution">
    <text evidence="2">The sequence shown here is derived from an EMBL/GenBank/DDBJ whole genome shotgun (WGS) entry which is preliminary data.</text>
</comment>
<name>A0A0R2A8S4_9LACO</name>
<protein>
    <submittedName>
        <fullName evidence="2">Uncharacterized protein</fullName>
    </submittedName>
</protein>
<dbReference type="AlphaFoldDB" id="A0A0R2A8S4"/>
<evidence type="ECO:0000313" key="2">
    <source>
        <dbReference type="EMBL" id="KRM63488.1"/>
    </source>
</evidence>
<keyword evidence="1" id="KW-1133">Transmembrane helix</keyword>
<organism evidence="2 3">
    <name type="scientific">Ligilactobacillus agilis DSM 20509</name>
    <dbReference type="NCBI Taxonomy" id="1423718"/>
    <lineage>
        <taxon>Bacteria</taxon>
        <taxon>Bacillati</taxon>
        <taxon>Bacillota</taxon>
        <taxon>Bacilli</taxon>
        <taxon>Lactobacillales</taxon>
        <taxon>Lactobacillaceae</taxon>
        <taxon>Ligilactobacillus</taxon>
    </lineage>
</organism>
<dbReference type="OrthoDB" id="2322298at2"/>
<dbReference type="RefSeq" id="WP_056977187.1">
    <property type="nucleotide sequence ID" value="NZ_AYYP01000061.1"/>
</dbReference>
<feature type="transmembrane region" description="Helical" evidence="1">
    <location>
        <begin position="12"/>
        <end position="31"/>
    </location>
</feature>
<accession>A0A0R2A8S4</accession>
<evidence type="ECO:0000256" key="1">
    <source>
        <dbReference type="SAM" id="Phobius"/>
    </source>
</evidence>
<sequence>MKKNWLQILNQGSILFVCLVIVDCLRGILLIKGNGNIETLLGIKLSLIRTASQSSFNLSGTWTIVIYYGLCLGLVWLVITIKSPKRG</sequence>
<keyword evidence="3" id="KW-1185">Reference proteome</keyword>
<dbReference type="PATRIC" id="fig|1423718.3.peg.543"/>
<proteinExistence type="predicted"/>